<dbReference type="EMBL" id="JAANIT010000034">
    <property type="protein sequence ID" value="KAG1553494.1"/>
    <property type="molecule type" value="Genomic_DNA"/>
</dbReference>
<evidence type="ECO:0000256" key="1">
    <source>
        <dbReference type="SAM" id="MobiDB-lite"/>
    </source>
</evidence>
<evidence type="ECO:0000313" key="3">
    <source>
        <dbReference type="EMBL" id="KAG1553494.1"/>
    </source>
</evidence>
<accession>A0A9P6YPB6</accession>
<dbReference type="Gene3D" id="3.40.50.150">
    <property type="entry name" value="Vaccinia Virus protein VP39"/>
    <property type="match status" value="1"/>
</dbReference>
<dbReference type="SUPFAM" id="SSF53335">
    <property type="entry name" value="S-adenosyl-L-methionine-dependent methyltransferases"/>
    <property type="match status" value="1"/>
</dbReference>
<feature type="compositionally biased region" description="Polar residues" evidence="1">
    <location>
        <begin position="1"/>
        <end position="13"/>
    </location>
</feature>
<dbReference type="InterPro" id="IPR029063">
    <property type="entry name" value="SAM-dependent_MTases_sf"/>
</dbReference>
<dbReference type="AlphaFoldDB" id="A0A9P6YPB6"/>
<organism evidence="3 4">
    <name type="scientific">Rhizopus oryzae</name>
    <name type="common">Mucormycosis agent</name>
    <name type="synonym">Rhizopus arrhizus var. delemar</name>
    <dbReference type="NCBI Taxonomy" id="64495"/>
    <lineage>
        <taxon>Eukaryota</taxon>
        <taxon>Fungi</taxon>
        <taxon>Fungi incertae sedis</taxon>
        <taxon>Mucoromycota</taxon>
        <taxon>Mucoromycotina</taxon>
        <taxon>Mucoromycetes</taxon>
        <taxon>Mucorales</taxon>
        <taxon>Mucorineae</taxon>
        <taxon>Rhizopodaceae</taxon>
        <taxon>Rhizopus</taxon>
    </lineage>
</organism>
<dbReference type="InterPro" id="IPR013216">
    <property type="entry name" value="Methyltransf_11"/>
</dbReference>
<dbReference type="Pfam" id="PF08241">
    <property type="entry name" value="Methyltransf_11"/>
    <property type="match status" value="1"/>
</dbReference>
<feature type="region of interest" description="Disordered" evidence="1">
    <location>
        <begin position="1"/>
        <end position="25"/>
    </location>
</feature>
<name>A0A9P6YPB6_RHIOR</name>
<reference evidence="3" key="1">
    <citation type="journal article" date="2020" name="Microb. Genom.">
        <title>Genetic diversity of clinical and environmental Mucorales isolates obtained from an investigation of mucormycosis cases among solid organ transplant recipients.</title>
        <authorList>
            <person name="Nguyen M.H."/>
            <person name="Kaul D."/>
            <person name="Muto C."/>
            <person name="Cheng S.J."/>
            <person name="Richter R.A."/>
            <person name="Bruno V.M."/>
            <person name="Liu G."/>
            <person name="Beyhan S."/>
            <person name="Sundermann A.J."/>
            <person name="Mounaud S."/>
            <person name="Pasculle A.W."/>
            <person name="Nierman W.C."/>
            <person name="Driscoll E."/>
            <person name="Cumbie R."/>
            <person name="Clancy C.J."/>
            <person name="Dupont C.L."/>
        </authorList>
    </citation>
    <scope>NUCLEOTIDE SEQUENCE</scope>
    <source>
        <strain evidence="3">GL16</strain>
    </source>
</reference>
<dbReference type="GO" id="GO:0008757">
    <property type="term" value="F:S-adenosylmethionine-dependent methyltransferase activity"/>
    <property type="evidence" value="ECO:0007669"/>
    <property type="project" value="InterPro"/>
</dbReference>
<comment type="caution">
    <text evidence="3">The sequence shown here is derived from an EMBL/GenBank/DDBJ whole genome shotgun (WGS) entry which is preliminary data.</text>
</comment>
<protein>
    <recommendedName>
        <fullName evidence="2">Methyltransferase type 11 domain-containing protein</fullName>
    </recommendedName>
</protein>
<evidence type="ECO:0000313" key="4">
    <source>
        <dbReference type="Proteomes" id="UP000717996"/>
    </source>
</evidence>
<dbReference type="Proteomes" id="UP000717996">
    <property type="component" value="Unassembled WGS sequence"/>
</dbReference>
<dbReference type="OrthoDB" id="506498at2759"/>
<gene>
    <name evidence="3" type="ORF">G6F51_000571</name>
</gene>
<feature type="domain" description="Methyltransferase type 11" evidence="2">
    <location>
        <begin position="257"/>
        <end position="310"/>
    </location>
</feature>
<proteinExistence type="predicted"/>
<sequence>MGNSQSDIKSRLSNRGLPKHLRPLPAKKLEKLKKLDQRYSQQQPTATESKQVKFKDFISEMKEEEDELELVGSGPRGAFRWLKGRRFLNHTSQSILPNDQIELDRERVQAFILRWIFGGNIIAPIQPLLEKGIAVLNVGHGPGIWVGHHIIDLALDYRASYFAAVDVCDLLPDDFEQEPDRDLPEDTISHRRFTPIHPNLSVKLQTLATPALERASLSESVQSDSIIECGLEEDEMTEDSKSDCGTLPKKRHVLKNLDFYRVNVMDEKLPFEDGQFDFVKQRLVTASYTKEDWKRVMLELVRVTKPGGLIGLLEIDYKTCNLGPKGTQFEKEMTEITQKAGFEPRMATHLSDLLKAVGLEDISTKLVSVPMGEWGLDLGVLWKNNLESFAESTCPLMSKLMNITVAEYMERWRVYMEEAKETKPFTNVYAVWGTKPLNDPPTVDWSLCPVFNK</sequence>
<evidence type="ECO:0000259" key="2">
    <source>
        <dbReference type="Pfam" id="PF08241"/>
    </source>
</evidence>